<comment type="caution">
    <text evidence="1">The sequence shown here is derived from an EMBL/GenBank/DDBJ whole genome shotgun (WGS) entry which is preliminary data.</text>
</comment>
<reference evidence="1 2" key="1">
    <citation type="submission" date="2014-12" db="EMBL/GenBank/DDBJ databases">
        <title>Draft genome sequences of 29 type strains of Enterococci.</title>
        <authorList>
            <person name="Zhong Z."/>
            <person name="Sun Z."/>
            <person name="Liu W."/>
            <person name="Zhang W."/>
            <person name="Zhang H."/>
        </authorList>
    </citation>
    <scope>NUCLEOTIDE SEQUENCE [LARGE SCALE GENOMIC DNA]</scope>
    <source>
        <strain evidence="1 2">DSM 22802</strain>
    </source>
</reference>
<dbReference type="Gene3D" id="3.40.50.1820">
    <property type="entry name" value="alpha/beta hydrolase"/>
    <property type="match status" value="1"/>
</dbReference>
<protein>
    <recommendedName>
        <fullName evidence="3">Alpha/beta hydrolase</fullName>
    </recommendedName>
</protein>
<name>A0A1L8SQP1_9ENTE</name>
<dbReference type="Proteomes" id="UP000183700">
    <property type="component" value="Unassembled WGS sequence"/>
</dbReference>
<keyword evidence="2" id="KW-1185">Reference proteome</keyword>
<dbReference type="EMBL" id="JXKM01000014">
    <property type="protein sequence ID" value="OJG34331.1"/>
    <property type="molecule type" value="Genomic_DNA"/>
</dbReference>
<evidence type="ECO:0000313" key="2">
    <source>
        <dbReference type="Proteomes" id="UP000183700"/>
    </source>
</evidence>
<proteinExistence type="predicted"/>
<dbReference type="AlphaFoldDB" id="A0A1L8SQP1"/>
<evidence type="ECO:0000313" key="1">
    <source>
        <dbReference type="EMBL" id="OJG34331.1"/>
    </source>
</evidence>
<evidence type="ECO:0008006" key="3">
    <source>
        <dbReference type="Google" id="ProtNLM"/>
    </source>
</evidence>
<dbReference type="Pfam" id="PF06028">
    <property type="entry name" value="DUF915"/>
    <property type="match status" value="1"/>
</dbReference>
<gene>
    <name evidence="1" type="ORF">RV00_GL000863</name>
</gene>
<accession>A0A1L8SQP1</accession>
<dbReference type="SUPFAM" id="SSF53474">
    <property type="entry name" value="alpha/beta-Hydrolases"/>
    <property type="match status" value="1"/>
</dbReference>
<organism evidence="1 2">
    <name type="scientific">Enterococcus devriesei</name>
    <dbReference type="NCBI Taxonomy" id="319970"/>
    <lineage>
        <taxon>Bacteria</taxon>
        <taxon>Bacillati</taxon>
        <taxon>Bacillota</taxon>
        <taxon>Bacilli</taxon>
        <taxon>Lactobacillales</taxon>
        <taxon>Enterococcaceae</taxon>
        <taxon>Enterococcus</taxon>
    </lineage>
</organism>
<dbReference type="InterPro" id="IPR010315">
    <property type="entry name" value="DUF915_hydro-like"/>
</dbReference>
<dbReference type="STRING" id="319970.RV00_GL000863"/>
<dbReference type="InterPro" id="IPR029058">
    <property type="entry name" value="AB_hydrolase_fold"/>
</dbReference>
<sequence length="303" mass="33328">MLNGILKENFYYGNGVSEMKKFFLFLIGFMALVTLTACGNKAVENNAETQTTTSKARPANPKSDVPTVFIHGYGGTINSFGGMIQRLTADGKTKKEMLITVQPDGTLQVNGQLSKQKDNPSIQVLFVANKDNEWNQTEWIYGVLKYLKQQGVDQVNLVGHSMGGVSSLRYLTTYGQPNDAPTIRKFISIGAPFNDFTDTANQQSVEELLQNGPSQPASRYVDYRNGVENVPSQLPILMLAGKLNEQATSDGTVPLNSALATYSLLKAHGNPIEYQIFTGANAQHSQLHENRQVDQAVANFLWK</sequence>